<organism evidence="2 3">
    <name type="scientific">Buteo japonicus</name>
    <dbReference type="NCBI Taxonomy" id="224669"/>
    <lineage>
        <taxon>Eukaryota</taxon>
        <taxon>Metazoa</taxon>
        <taxon>Chordata</taxon>
        <taxon>Craniata</taxon>
        <taxon>Vertebrata</taxon>
        <taxon>Euteleostomi</taxon>
        <taxon>Archelosauria</taxon>
        <taxon>Archosauria</taxon>
        <taxon>Dinosauria</taxon>
        <taxon>Saurischia</taxon>
        <taxon>Theropoda</taxon>
        <taxon>Coelurosauria</taxon>
        <taxon>Aves</taxon>
        <taxon>Neognathae</taxon>
        <taxon>Neoaves</taxon>
        <taxon>Telluraves</taxon>
        <taxon>Accipitrimorphae</taxon>
        <taxon>Accipitriformes</taxon>
        <taxon>Accipitridae</taxon>
        <taxon>Accipitrinae</taxon>
        <taxon>Buteo</taxon>
    </lineage>
</organism>
<reference evidence="2" key="2">
    <citation type="submission" date="2025-09" db="UniProtKB">
        <authorList>
            <consortium name="Ensembl"/>
        </authorList>
    </citation>
    <scope>IDENTIFICATION</scope>
</reference>
<dbReference type="InterPro" id="IPR039675">
    <property type="entry name" value="CILP1/CILP2"/>
</dbReference>
<dbReference type="GO" id="GO:0005615">
    <property type="term" value="C:extracellular space"/>
    <property type="evidence" value="ECO:0007669"/>
    <property type="project" value="TreeGrafter"/>
</dbReference>
<evidence type="ECO:0000313" key="2">
    <source>
        <dbReference type="Ensembl" id="ENSBJAP00000018850.1"/>
    </source>
</evidence>
<accession>A0A8C0BNC1</accession>
<dbReference type="Pfam" id="PF23708">
    <property type="entry name" value="CILP_5th"/>
    <property type="match status" value="1"/>
</dbReference>
<name>A0A8C0BNC1_9AVES</name>
<dbReference type="AlphaFoldDB" id="A0A8C0BNC1"/>
<keyword evidence="3" id="KW-1185">Reference proteome</keyword>
<feature type="domain" description="Cartilage intermediate layer protein 1/2" evidence="1">
    <location>
        <begin position="49"/>
        <end position="113"/>
    </location>
</feature>
<evidence type="ECO:0000259" key="1">
    <source>
        <dbReference type="Pfam" id="PF23708"/>
    </source>
</evidence>
<evidence type="ECO:0000313" key="3">
    <source>
        <dbReference type="Proteomes" id="UP000694555"/>
    </source>
</evidence>
<dbReference type="PANTHER" id="PTHR15031">
    <property type="entry name" value="CARTILAGE INTERMEDIATE LAYER PROTEIN CLIP"/>
    <property type="match status" value="1"/>
</dbReference>
<proteinExistence type="predicted"/>
<dbReference type="PANTHER" id="PTHR15031:SF3">
    <property type="entry name" value="CARTILAGE INTERMEDIATE LAYER PROTEIN 1"/>
    <property type="match status" value="1"/>
</dbReference>
<dbReference type="Proteomes" id="UP000694555">
    <property type="component" value="Unplaced"/>
</dbReference>
<protein>
    <recommendedName>
        <fullName evidence="1">Cartilage intermediate layer protein 1/2 domain-containing protein</fullName>
    </recommendedName>
</protein>
<dbReference type="Ensembl" id="ENSBJAT00000019372.1">
    <property type="protein sequence ID" value="ENSBJAP00000018850.1"/>
    <property type="gene ID" value="ENSBJAG00000012396.1"/>
</dbReference>
<sequence length="127" mass="14298">KLRQEVWQNPHCRCRIWPSLCSGRAVSLCPLNRLPVPGRYHNGRQEAPCNSQPQSHLIRLPHDCFQKATNSFYYDVGKCPAKTCTGKLDKGLRCKDNVAYCCGVSKMETRDISSWGRFDSVVTGPNG</sequence>
<reference evidence="2" key="1">
    <citation type="submission" date="2025-08" db="UniProtKB">
        <authorList>
            <consortium name="Ensembl"/>
        </authorList>
    </citation>
    <scope>IDENTIFICATION</scope>
</reference>
<dbReference type="InterPro" id="IPR056255">
    <property type="entry name" value="CILP-1/2_dom"/>
</dbReference>